<dbReference type="GO" id="GO:0005739">
    <property type="term" value="C:mitochondrion"/>
    <property type="evidence" value="ECO:0007669"/>
    <property type="project" value="UniProtKB-SubCell"/>
</dbReference>
<protein>
    <recommendedName>
        <fullName evidence="9">DUF676 domain-containing protein</fullName>
    </recommendedName>
</protein>
<comment type="subcellular location">
    <subcellularLocation>
        <location evidence="2">Endoplasmic reticulum</location>
    </subcellularLocation>
    <subcellularLocation>
        <location evidence="3">Membrane</location>
    </subcellularLocation>
    <subcellularLocation>
        <location evidence="1">Mitochondrion</location>
    </subcellularLocation>
</comment>
<dbReference type="GO" id="GO:0016020">
    <property type="term" value="C:membrane"/>
    <property type="evidence" value="ECO:0007669"/>
    <property type="project" value="UniProtKB-SubCell"/>
</dbReference>
<evidence type="ECO:0008006" key="9">
    <source>
        <dbReference type="Google" id="ProtNLM"/>
    </source>
</evidence>
<evidence type="ECO:0000256" key="2">
    <source>
        <dbReference type="ARBA" id="ARBA00004240"/>
    </source>
</evidence>
<organism evidence="7 8">
    <name type="scientific">Botrytis elliptica</name>
    <dbReference type="NCBI Taxonomy" id="278938"/>
    <lineage>
        <taxon>Eukaryota</taxon>
        <taxon>Fungi</taxon>
        <taxon>Dikarya</taxon>
        <taxon>Ascomycota</taxon>
        <taxon>Pezizomycotina</taxon>
        <taxon>Leotiomycetes</taxon>
        <taxon>Helotiales</taxon>
        <taxon>Sclerotiniaceae</taxon>
        <taxon>Botrytis</taxon>
    </lineage>
</organism>
<gene>
    <name evidence="7" type="ORF">BELL_0124g00030</name>
</gene>
<comment type="caution">
    <text evidence="7">The sequence shown here is derived from an EMBL/GenBank/DDBJ whole genome shotgun (WGS) entry which is preliminary data.</text>
</comment>
<evidence type="ECO:0000256" key="4">
    <source>
        <dbReference type="ARBA" id="ARBA00022824"/>
    </source>
</evidence>
<dbReference type="InterPro" id="IPR052374">
    <property type="entry name" value="SERAC1"/>
</dbReference>
<name>A0A4Z1JTV1_9HELO</name>
<evidence type="ECO:0000313" key="7">
    <source>
        <dbReference type="EMBL" id="TGO77065.1"/>
    </source>
</evidence>
<evidence type="ECO:0000256" key="3">
    <source>
        <dbReference type="ARBA" id="ARBA00004370"/>
    </source>
</evidence>
<dbReference type="GO" id="GO:0005783">
    <property type="term" value="C:endoplasmic reticulum"/>
    <property type="evidence" value="ECO:0007669"/>
    <property type="project" value="UniProtKB-SubCell"/>
</dbReference>
<proteinExistence type="predicted"/>
<dbReference type="InterPro" id="IPR029058">
    <property type="entry name" value="AB_hydrolase_fold"/>
</dbReference>
<accession>A0A4Z1JTV1</accession>
<evidence type="ECO:0000256" key="1">
    <source>
        <dbReference type="ARBA" id="ARBA00004173"/>
    </source>
</evidence>
<keyword evidence="5" id="KW-0496">Mitochondrion</keyword>
<keyword evidence="4" id="KW-0256">Endoplasmic reticulum</keyword>
<evidence type="ECO:0000256" key="6">
    <source>
        <dbReference type="ARBA" id="ARBA00023136"/>
    </source>
</evidence>
<dbReference type="AlphaFoldDB" id="A0A4Z1JTV1"/>
<keyword evidence="8" id="KW-1185">Reference proteome</keyword>
<dbReference type="EMBL" id="PQXM01000123">
    <property type="protein sequence ID" value="TGO77065.1"/>
    <property type="molecule type" value="Genomic_DNA"/>
</dbReference>
<evidence type="ECO:0000256" key="5">
    <source>
        <dbReference type="ARBA" id="ARBA00023128"/>
    </source>
</evidence>
<keyword evidence="6" id="KW-0472">Membrane</keyword>
<dbReference type="SUPFAM" id="SSF53474">
    <property type="entry name" value="alpha/beta-Hydrolases"/>
    <property type="match status" value="1"/>
</dbReference>
<dbReference type="PANTHER" id="PTHR48182">
    <property type="entry name" value="PROTEIN SERAC1"/>
    <property type="match status" value="1"/>
</dbReference>
<reference evidence="7 8" key="1">
    <citation type="submission" date="2017-12" db="EMBL/GenBank/DDBJ databases">
        <title>Comparative genomics of Botrytis spp.</title>
        <authorList>
            <person name="Valero-Jimenez C.A."/>
            <person name="Tapia P."/>
            <person name="Veloso J."/>
            <person name="Silva-Moreno E."/>
            <person name="Staats M."/>
            <person name="Valdes J.H."/>
            <person name="Van Kan J.A.L."/>
        </authorList>
    </citation>
    <scope>NUCLEOTIDE SEQUENCE [LARGE SCALE GENOMIC DNA]</scope>
    <source>
        <strain evidence="7 8">Be9601</strain>
    </source>
</reference>
<dbReference type="Proteomes" id="UP000297229">
    <property type="component" value="Unassembled WGS sequence"/>
</dbReference>
<dbReference type="PANTHER" id="PTHR48182:SF2">
    <property type="entry name" value="PROTEIN SERAC1"/>
    <property type="match status" value="1"/>
</dbReference>
<evidence type="ECO:0000313" key="8">
    <source>
        <dbReference type="Proteomes" id="UP000297229"/>
    </source>
</evidence>
<sequence>MAEITGLSLIHPGDEFGSQAHSIVDIVFVHGLQSATTARSWDNEKGPERLWLYDLLPESLPTARIFNFVYQSDAVSLVNSKGSVISTYAESLLESLTAFRAPHQEASLFLSRVAPLRPIVFLAHSLGGLVVQKALIAASTGARADFFSIERSTAAILFFATPCHTDHKGIINILRYFSGVRKFQGISEEFVCDSQFQHNLNDTSAQLRQVQEDFEHLRLQESFKFNTYSFYEELPVANFGMRSASFRPSSKIQSSPNDCPGITTSNMYLKTICKFTSVGEPNFKRVLATLNIILNPSAECVPNLQKHQQGV</sequence>
<dbReference type="Gene3D" id="3.40.50.1820">
    <property type="entry name" value="alpha/beta hydrolase"/>
    <property type="match status" value="1"/>
</dbReference>